<dbReference type="CDD" id="cd03769">
    <property type="entry name" value="SR_IS607_transposase_like"/>
    <property type="match status" value="1"/>
</dbReference>
<dbReference type="PANTHER" id="PTHR30461">
    <property type="entry name" value="DNA-INVERTASE FROM LAMBDOID PROPHAGE"/>
    <property type="match status" value="1"/>
</dbReference>
<dbReference type="GO" id="GO:0003677">
    <property type="term" value="F:DNA binding"/>
    <property type="evidence" value="ECO:0007669"/>
    <property type="project" value="UniProtKB-KW"/>
</dbReference>
<name>Q8RBU4_CALS4</name>
<dbReference type="STRING" id="273068.TTE0714"/>
<keyword evidence="1" id="KW-0229">DNA integration</keyword>
<dbReference type="InterPro" id="IPR036162">
    <property type="entry name" value="Resolvase-like_N_sf"/>
</dbReference>
<dbReference type="Gene3D" id="1.10.1660.10">
    <property type="match status" value="1"/>
</dbReference>
<dbReference type="HOGENOM" id="CLU_082093_0_0_9"/>
<evidence type="ECO:0000256" key="4">
    <source>
        <dbReference type="PIRSR" id="PIRSR606118-50"/>
    </source>
</evidence>
<dbReference type="InterPro" id="IPR050639">
    <property type="entry name" value="SSR_resolvase"/>
</dbReference>
<keyword evidence="2" id="KW-0238">DNA-binding</keyword>
<feature type="domain" description="Resolvase/invertase-type recombinase catalytic" evidence="6">
    <location>
        <begin position="68"/>
        <end position="225"/>
    </location>
</feature>
<dbReference type="GO" id="GO:0000150">
    <property type="term" value="F:DNA strand exchange activity"/>
    <property type="evidence" value="ECO:0007669"/>
    <property type="project" value="InterPro"/>
</dbReference>
<proteinExistence type="predicted"/>
<sequence length="225" mass="26471">MLCGLYYNIYGDANMKAKEVLELLKISRPTLTKYVKEGKIRVTVMPNGFYDYNEEDVYKIFMKGVERKTYIYARVSTPKQKRDLENQIELLKQFCFNNGYKIHGVFSDIASGISFEKRNEFFKMLDDVLAGKVEMVIIAYKDRLSRAGFELFKHLFRKFNTEIVVVSEVGNEKLDSQEIIEEIISLLHCYSMKFYSKGKIQKIRKFLENEVFEDNSQESRTDTDK</sequence>
<evidence type="ECO:0000313" key="7">
    <source>
        <dbReference type="EMBL" id="AAM23976.1"/>
    </source>
</evidence>
<accession>Q8RBU4</accession>
<dbReference type="InterPro" id="IPR006119">
    <property type="entry name" value="Resolv_N"/>
</dbReference>
<dbReference type="NCBIfam" id="NF033518">
    <property type="entry name" value="transpos_IS607"/>
    <property type="match status" value="1"/>
</dbReference>
<dbReference type="SMART" id="SM00857">
    <property type="entry name" value="Resolvase"/>
    <property type="match status" value="1"/>
</dbReference>
<organism evidence="7 8">
    <name type="scientific">Caldanaerobacter subterraneus subsp. tengcongensis (strain DSM 15242 / JCM 11007 / NBRC 100824 / MB4)</name>
    <name type="common">Thermoanaerobacter tengcongensis</name>
    <dbReference type="NCBI Taxonomy" id="273068"/>
    <lineage>
        <taxon>Bacteria</taxon>
        <taxon>Bacillati</taxon>
        <taxon>Bacillota</taxon>
        <taxon>Clostridia</taxon>
        <taxon>Thermoanaerobacterales</taxon>
        <taxon>Thermoanaerobacteraceae</taxon>
        <taxon>Caldanaerobacter</taxon>
    </lineage>
</organism>
<dbReference type="PANTHER" id="PTHR30461:SF2">
    <property type="entry name" value="SERINE RECOMBINASE PINE-RELATED"/>
    <property type="match status" value="1"/>
</dbReference>
<dbReference type="eggNOG" id="COG2452">
    <property type="taxonomic scope" value="Bacteria"/>
</dbReference>
<dbReference type="InterPro" id="IPR048046">
    <property type="entry name" value="Transpos_IS607"/>
</dbReference>
<dbReference type="Pfam" id="PF00239">
    <property type="entry name" value="Resolvase"/>
    <property type="match status" value="1"/>
</dbReference>
<dbReference type="AlphaFoldDB" id="Q8RBU4"/>
<gene>
    <name evidence="7" type="ordered locus">TTE0714</name>
</gene>
<keyword evidence="8" id="KW-1185">Reference proteome</keyword>
<dbReference type="InterPro" id="IPR006118">
    <property type="entry name" value="Recombinase_CS"/>
</dbReference>
<evidence type="ECO:0000256" key="1">
    <source>
        <dbReference type="ARBA" id="ARBA00022908"/>
    </source>
</evidence>
<dbReference type="EMBL" id="AE008691">
    <property type="protein sequence ID" value="AAM23976.1"/>
    <property type="molecule type" value="Genomic_DNA"/>
</dbReference>
<evidence type="ECO:0000256" key="3">
    <source>
        <dbReference type="ARBA" id="ARBA00023172"/>
    </source>
</evidence>
<dbReference type="SUPFAM" id="SSF46955">
    <property type="entry name" value="Putative DNA-binding domain"/>
    <property type="match status" value="1"/>
</dbReference>
<keyword evidence="3" id="KW-0233">DNA recombination</keyword>
<dbReference type="PROSITE" id="PS00397">
    <property type="entry name" value="RECOMBINASES_1"/>
    <property type="match status" value="1"/>
</dbReference>
<dbReference type="SUPFAM" id="SSF53041">
    <property type="entry name" value="Resolvase-like"/>
    <property type="match status" value="1"/>
</dbReference>
<dbReference type="Gene3D" id="3.40.50.1390">
    <property type="entry name" value="Resolvase, N-terminal catalytic domain"/>
    <property type="match status" value="1"/>
</dbReference>
<feature type="active site" description="O-(5'-phospho-DNA)-serine intermediate" evidence="4 5">
    <location>
        <position position="76"/>
    </location>
</feature>
<reference evidence="7 8" key="1">
    <citation type="journal article" date="2002" name="Genome Res.">
        <title>A complete sequence of the T. tengcongensis genome.</title>
        <authorList>
            <person name="Bao Q."/>
            <person name="Tian Y."/>
            <person name="Li W."/>
            <person name="Xu Z."/>
            <person name="Xuan Z."/>
            <person name="Hu S."/>
            <person name="Dong W."/>
            <person name="Yang J."/>
            <person name="Chen Y."/>
            <person name="Xue Y."/>
            <person name="Xu Y."/>
            <person name="Lai X."/>
            <person name="Huang L."/>
            <person name="Dong X."/>
            <person name="Ma Y."/>
            <person name="Ling L."/>
            <person name="Tan H."/>
            <person name="Chen R."/>
            <person name="Wang J."/>
            <person name="Yu J."/>
            <person name="Yang H."/>
        </authorList>
    </citation>
    <scope>NUCLEOTIDE SEQUENCE [LARGE SCALE GENOMIC DNA]</scope>
    <source>
        <strain evidence="8">DSM 15242 / JCM 11007 / NBRC 100824 / MB4</strain>
    </source>
</reference>
<dbReference type="GO" id="GO:0015074">
    <property type="term" value="P:DNA integration"/>
    <property type="evidence" value="ECO:0007669"/>
    <property type="project" value="UniProtKB-KW"/>
</dbReference>
<dbReference type="InterPro" id="IPR009061">
    <property type="entry name" value="DNA-bd_dom_put_sf"/>
</dbReference>
<dbReference type="InterPro" id="IPR041718">
    <property type="entry name" value="IS607_transposase-like"/>
</dbReference>
<evidence type="ECO:0000259" key="6">
    <source>
        <dbReference type="PROSITE" id="PS51736"/>
    </source>
</evidence>
<dbReference type="PROSITE" id="PS51736">
    <property type="entry name" value="RECOMBINASES_3"/>
    <property type="match status" value="1"/>
</dbReference>
<evidence type="ECO:0000313" key="8">
    <source>
        <dbReference type="Proteomes" id="UP000000555"/>
    </source>
</evidence>
<evidence type="ECO:0000256" key="5">
    <source>
        <dbReference type="PROSITE-ProRule" id="PRU10137"/>
    </source>
</evidence>
<dbReference type="KEGG" id="tte:TTE0714"/>
<evidence type="ECO:0000256" key="2">
    <source>
        <dbReference type="ARBA" id="ARBA00023125"/>
    </source>
</evidence>
<dbReference type="Proteomes" id="UP000000555">
    <property type="component" value="Chromosome"/>
</dbReference>
<dbReference type="CDD" id="cd04762">
    <property type="entry name" value="HTH_MerR-trunc"/>
    <property type="match status" value="1"/>
</dbReference>
<protein>
    <submittedName>
        <fullName evidence="7">Predicted site-specific integrase-resolvase</fullName>
    </submittedName>
</protein>